<gene>
    <name evidence="2" type="ordered locus">SM11_pC1548</name>
</gene>
<feature type="domain" description="RepB plasmid partition" evidence="1">
    <location>
        <begin position="19"/>
        <end position="104"/>
    </location>
</feature>
<name>F7XCB5_SINMM</name>
<dbReference type="Proteomes" id="UP000009045">
    <property type="component" value="Plasmid pSmeSM11c"/>
</dbReference>
<dbReference type="KEGG" id="smx:SM11_pC1548"/>
<dbReference type="HOGENOM" id="CLU_2182203_0_0_5"/>
<dbReference type="Pfam" id="PF07506">
    <property type="entry name" value="RepB"/>
    <property type="match status" value="1"/>
</dbReference>
<dbReference type="AlphaFoldDB" id="F7XCB5"/>
<evidence type="ECO:0000313" key="2">
    <source>
        <dbReference type="EMBL" id="AEH82621.1"/>
    </source>
</evidence>
<accession>F7XCB5</accession>
<evidence type="ECO:0000313" key="3">
    <source>
        <dbReference type="Proteomes" id="UP000009045"/>
    </source>
</evidence>
<proteinExistence type="predicted"/>
<protein>
    <recommendedName>
        <fullName evidence="1">RepB plasmid partition domain-containing protein</fullName>
    </recommendedName>
</protein>
<dbReference type="PATRIC" id="fig|707241.3.peg.5465"/>
<dbReference type="InterPro" id="IPR011111">
    <property type="entry name" value="Plasmid_RepB"/>
</dbReference>
<organism evidence="2 3">
    <name type="scientific">Sinorhizobium meliloti (strain SM11)</name>
    <dbReference type="NCBI Taxonomy" id="707241"/>
    <lineage>
        <taxon>Bacteria</taxon>
        <taxon>Pseudomonadati</taxon>
        <taxon>Pseudomonadota</taxon>
        <taxon>Alphaproteobacteria</taxon>
        <taxon>Hyphomicrobiales</taxon>
        <taxon>Rhizobiaceae</taxon>
        <taxon>Sinorhizobium/Ensifer group</taxon>
        <taxon>Sinorhizobium</taxon>
    </lineage>
</organism>
<geneLocation type="plasmid" evidence="2 3">
    <name>pSmeSM11c</name>
</geneLocation>
<keyword evidence="2" id="KW-0614">Plasmid</keyword>
<dbReference type="EMBL" id="CP001831">
    <property type="protein sequence ID" value="AEH82621.1"/>
    <property type="molecule type" value="Genomic_DNA"/>
</dbReference>
<reference evidence="2 3" key="1">
    <citation type="journal article" date="2011" name="J. Biotechnol.">
        <title>The complete genome sequence of the dominant Sinorhizobium meliloti field isolate SM11 extends the S. meliloti pan-genome.</title>
        <authorList>
            <person name="Schneiker-Bekel S."/>
            <person name="Wibberg D."/>
            <person name="Bekel T."/>
            <person name="Blom J."/>
            <person name="Linke B."/>
            <person name="Neuweger H."/>
            <person name="Stiens M."/>
            <person name="Vorholter F.J."/>
            <person name="Weidner S."/>
            <person name="Goesmann A."/>
            <person name="Puhler A."/>
            <person name="Schluter A."/>
        </authorList>
    </citation>
    <scope>NUCLEOTIDE SEQUENCE [LARGE SCALE GENOMIC DNA]</scope>
    <source>
        <strain evidence="2 3">SM11</strain>
        <plasmid evidence="3">pSmeSM11c</plasmid>
    </source>
</reference>
<evidence type="ECO:0000259" key="1">
    <source>
        <dbReference type="Pfam" id="PF07506"/>
    </source>
</evidence>
<sequence length="109" mass="12292">MHWGFRVRHSPVPSVGRHQPEVAEMLKDTPCSMKVFDVLRQMNAVRQIEAADLMIGQHNFTLMFARAIRAATPDSQLVAAKKMTGAAASTPTGQQIARMERELHHFRLK</sequence>